<keyword evidence="4" id="KW-0472">Membrane</keyword>
<dbReference type="VEuPathDB" id="FungiDB:MUCCIDRAFT_183160"/>
<comment type="subcellular location">
    <subcellularLocation>
        <location evidence="1">Nucleus envelope</location>
    </subcellularLocation>
    <subcellularLocation>
        <location evidence="4">Nucleus</location>
        <location evidence="4">Nuclear pore complex</location>
    </subcellularLocation>
</comment>
<dbReference type="Proteomes" id="UP000077051">
    <property type="component" value="Unassembled WGS sequence"/>
</dbReference>
<name>A0A168NWY3_MUCCL</name>
<keyword evidence="4" id="KW-0653">Protein transport</keyword>
<evidence type="ECO:0000256" key="4">
    <source>
        <dbReference type="RuleBase" id="RU364035"/>
    </source>
</evidence>
<accession>A0A168NWY3</accession>
<dbReference type="EMBL" id="AMYB01000002">
    <property type="protein sequence ID" value="OAD06855.1"/>
    <property type="molecule type" value="Genomic_DNA"/>
</dbReference>
<keyword evidence="6" id="KW-1185">Reference proteome</keyword>
<dbReference type="AlphaFoldDB" id="A0A168NWY3"/>
<dbReference type="PANTHER" id="PTHR11225:SF4">
    <property type="entry name" value="NUCLEAR PORE COMPLEX PROTEIN NUP93"/>
    <property type="match status" value="1"/>
</dbReference>
<gene>
    <name evidence="5" type="ORF">MUCCIDRAFT_183160</name>
</gene>
<evidence type="ECO:0000256" key="1">
    <source>
        <dbReference type="ARBA" id="ARBA00004259"/>
    </source>
</evidence>
<proteinExistence type="inferred from homology"/>
<protein>
    <recommendedName>
        <fullName evidence="4">Nuclear pore protein</fullName>
    </recommendedName>
</protein>
<comment type="similarity">
    <text evidence="2 4">Belongs to the nucleoporin interacting component (NIC) family.</text>
</comment>
<keyword evidence="4" id="KW-0813">Transport</keyword>
<dbReference type="OrthoDB" id="1918363at2759"/>
<evidence type="ECO:0000313" key="5">
    <source>
        <dbReference type="EMBL" id="OAD06855.1"/>
    </source>
</evidence>
<dbReference type="GO" id="GO:0005643">
    <property type="term" value="C:nuclear pore"/>
    <property type="evidence" value="ECO:0007669"/>
    <property type="project" value="UniProtKB-SubCell"/>
</dbReference>
<evidence type="ECO:0000256" key="2">
    <source>
        <dbReference type="ARBA" id="ARBA00010186"/>
    </source>
</evidence>
<dbReference type="GO" id="GO:0017056">
    <property type="term" value="F:structural constituent of nuclear pore"/>
    <property type="evidence" value="ECO:0007669"/>
    <property type="project" value="InterPro"/>
</dbReference>
<keyword evidence="4" id="KW-0906">Nuclear pore complex</keyword>
<dbReference type="GO" id="GO:0006606">
    <property type="term" value="P:protein import into nucleus"/>
    <property type="evidence" value="ECO:0007669"/>
    <property type="project" value="TreeGrafter"/>
</dbReference>
<reference evidence="5 6" key="1">
    <citation type="submission" date="2015-06" db="EMBL/GenBank/DDBJ databases">
        <title>Expansion of signal transduction pathways in fungi by whole-genome duplication.</title>
        <authorList>
            <consortium name="DOE Joint Genome Institute"/>
            <person name="Corrochano L.M."/>
            <person name="Kuo A."/>
            <person name="Marcet-Houben M."/>
            <person name="Polaino S."/>
            <person name="Salamov A."/>
            <person name="Villalobos J.M."/>
            <person name="Alvarez M.I."/>
            <person name="Avalos J."/>
            <person name="Benito E.P."/>
            <person name="Benoit I."/>
            <person name="Burger G."/>
            <person name="Camino L.P."/>
            <person name="Canovas D."/>
            <person name="Cerda-Olmedo E."/>
            <person name="Cheng J.-F."/>
            <person name="Dominguez A."/>
            <person name="Elias M."/>
            <person name="Eslava A.P."/>
            <person name="Glaser F."/>
            <person name="Grimwood J."/>
            <person name="Gutierrez G."/>
            <person name="Heitman J."/>
            <person name="Henrissat B."/>
            <person name="Iturriaga E.A."/>
            <person name="Lang B.F."/>
            <person name="Lavin J.L."/>
            <person name="Lee S."/>
            <person name="Li W."/>
            <person name="Lindquist E."/>
            <person name="Lopez-Garcia S."/>
            <person name="Luque E.M."/>
            <person name="Marcos A.T."/>
            <person name="Martin J."/>
            <person name="Mccluskey K."/>
            <person name="Medina H.R."/>
            <person name="Miralles-Duran A."/>
            <person name="Miyazaki A."/>
            <person name="Munoz-Torres E."/>
            <person name="Oguiza J.A."/>
            <person name="Ohm R."/>
            <person name="Olmedo M."/>
            <person name="Orejas M."/>
            <person name="Ortiz-Castellanos L."/>
            <person name="Pisabarro A.G."/>
            <person name="Rodriguez-Romero J."/>
            <person name="Ruiz-Herrera J."/>
            <person name="Ruiz-Vazquez R."/>
            <person name="Sanz C."/>
            <person name="Schackwitz W."/>
            <person name="Schmutz J."/>
            <person name="Shahriari M."/>
            <person name="Shelest E."/>
            <person name="Silva-Franco F."/>
            <person name="Soanes D."/>
            <person name="Syed K."/>
            <person name="Tagua V.G."/>
            <person name="Talbot N.J."/>
            <person name="Thon M."/>
            <person name="De Vries R.P."/>
            <person name="Wiebenga A."/>
            <person name="Yadav J.S."/>
            <person name="Braun E.L."/>
            <person name="Baker S."/>
            <person name="Garre V."/>
            <person name="Horwitz B."/>
            <person name="Torres-Martinez S."/>
            <person name="Idnurm A."/>
            <person name="Herrera-Estrella A."/>
            <person name="Gabaldon T."/>
            <person name="Grigoriev I.V."/>
        </authorList>
    </citation>
    <scope>NUCLEOTIDE SEQUENCE [LARGE SCALE GENOMIC DNA]</scope>
    <source>
        <strain evidence="5 6">CBS 277.49</strain>
    </source>
</reference>
<dbReference type="InterPro" id="IPR007231">
    <property type="entry name" value="Nucleoporin_int_Nup93/Nic96"/>
</dbReference>
<dbReference type="Pfam" id="PF04097">
    <property type="entry name" value="Nic96"/>
    <property type="match status" value="1"/>
</dbReference>
<evidence type="ECO:0000313" key="6">
    <source>
        <dbReference type="Proteomes" id="UP000077051"/>
    </source>
</evidence>
<keyword evidence="4" id="KW-0811">Translocation</keyword>
<dbReference type="STRING" id="747725.A0A168NWY3"/>
<dbReference type="GO" id="GO:0016973">
    <property type="term" value="P:poly(A)+ mRNA export from nucleus"/>
    <property type="evidence" value="ECO:0007669"/>
    <property type="project" value="TreeGrafter"/>
</dbReference>
<keyword evidence="3 4" id="KW-0539">Nucleus</keyword>
<evidence type="ECO:0000256" key="3">
    <source>
        <dbReference type="ARBA" id="ARBA00023242"/>
    </source>
</evidence>
<dbReference type="PANTHER" id="PTHR11225">
    <property type="entry name" value="NUCLEAR PORE COMPLEX PROTEIN NUP93 NUCLEOPORIN NUP93 DEAD EYE PROTEIN"/>
    <property type="match status" value="1"/>
</dbReference>
<comment type="caution">
    <text evidence="5">The sequence shown here is derived from an EMBL/GenBank/DDBJ whole genome shotgun (WGS) entry which is preliminary data.</text>
</comment>
<keyword evidence="4" id="KW-0509">mRNA transport</keyword>
<organism evidence="5 6">
    <name type="scientific">Mucor lusitanicus CBS 277.49</name>
    <dbReference type="NCBI Taxonomy" id="747725"/>
    <lineage>
        <taxon>Eukaryota</taxon>
        <taxon>Fungi</taxon>
        <taxon>Fungi incertae sedis</taxon>
        <taxon>Mucoromycota</taxon>
        <taxon>Mucoromycotina</taxon>
        <taxon>Mucoromycetes</taxon>
        <taxon>Mucorales</taxon>
        <taxon>Mucorineae</taxon>
        <taxon>Mucoraceae</taxon>
        <taxon>Mucor</taxon>
    </lineage>
</organism>
<sequence length="812" mass="93637">MSNIFKQLLQDAKELPTLSSKYDSPKLQHNLSQLDKETSLITAKINTASKDKNTLGHYFLAQGGANTHENSQFLEKVDTRFTFQPTQMIKKTNVEAHLNQVQETYIKDTIEESNRKTRETVSNALIEKRNMYWRTKRNIILDEWDLEESNKTFGKMGAKNDTTAAKAFKNQKQQFAVAVANINTERILKSPVPVVKIFANISQSTTCTHSQKASMNVSWDVISHLTGEKTGRSDGVYLCSNPDQNKVDSMKLRLIKSARSYLEHQFRSVVNETLKENAAAANVGGTLSQKHRLYAFMKLQYKERGSAWSRAFEVYDDMPIWLFTYLLVRCGSYDLALEFVEEKTQNFSGAPEFQKAFKEFCTDPDFNISEQSRNQVDRQYQAMKYSQRSPDPFKLLLYKIIGRCELQYKSEDTIHILEDALWLQLMLIRETPEAVQSNRAEYRLEEFQEMINQANSADYDKNGANAWTYFNMLLLSLQPEKAIDYLYQFEQWRVQAVHIAIAFVYYGLVRVTYQPGNIYSIVSNTDSTPSLNLIGMITQYIQIALDDSRDALQYLFLLTLYPDQALHSTIYDMVVEQIMRSPDFKDLLGNKVACRPGVVDKYKPLLDFHASSTSSYEDRIVIPVAEAFQSRGRYKDAVYVYETLGKYEQVFGVLNQEIYRAVNRYNTSDQKDACIPAMQDIVDFCTSTQTNYQQSPVPTYDSNNLTTFYILLKFIKATMEQHSGKAQNAVELIMQADLLPRDTEFNTVQRYTQQLRLQQDYVQNLLPYMILIALNNDKSQSSAIASFLTFVTLQMSSNVRKQINEKLMQFNF</sequence>